<keyword evidence="3" id="KW-1185">Reference proteome</keyword>
<dbReference type="Proteomes" id="UP000184383">
    <property type="component" value="Unassembled WGS sequence"/>
</dbReference>
<protein>
    <submittedName>
        <fullName evidence="2">Uncharacterized protein</fullName>
    </submittedName>
</protein>
<dbReference type="EMBL" id="KV878214">
    <property type="protein sequence ID" value="OJJ33466.1"/>
    <property type="molecule type" value="Genomic_DNA"/>
</dbReference>
<proteinExistence type="predicted"/>
<dbReference type="AlphaFoldDB" id="A0A1L9REW3"/>
<organism evidence="2 3">
    <name type="scientific">Aspergillus wentii DTO 134E9</name>
    <dbReference type="NCBI Taxonomy" id="1073089"/>
    <lineage>
        <taxon>Eukaryota</taxon>
        <taxon>Fungi</taxon>
        <taxon>Dikarya</taxon>
        <taxon>Ascomycota</taxon>
        <taxon>Pezizomycotina</taxon>
        <taxon>Eurotiomycetes</taxon>
        <taxon>Eurotiomycetidae</taxon>
        <taxon>Eurotiales</taxon>
        <taxon>Aspergillaceae</taxon>
        <taxon>Aspergillus</taxon>
        <taxon>Aspergillus subgen. Cremei</taxon>
    </lineage>
</organism>
<name>A0A1L9REW3_ASPWE</name>
<sequence>MSHFVPSSASPGNSFYIDPAVVSSFMSDSSLVISPQGFGNPFPIYSEPASNISNNTPMQTEDMLHQSMSPYLSHHFSPSFAHAFPVLDGSISGYTSFGSGIYDPGAASNSVIDNHPSTPTHAQEDEESRDGSAVDSPIFESGTEQQDGESSPIPMQMGRLYIRKDIQPRRRTDATHKEYPRTTSRVYLHRFWMS</sequence>
<feature type="region of interest" description="Disordered" evidence="1">
    <location>
        <begin position="108"/>
        <end position="178"/>
    </location>
</feature>
<reference evidence="3" key="1">
    <citation type="journal article" date="2017" name="Genome Biol.">
        <title>Comparative genomics reveals high biological diversity and specific adaptations in the industrially and medically important fungal genus Aspergillus.</title>
        <authorList>
            <person name="de Vries R.P."/>
            <person name="Riley R."/>
            <person name="Wiebenga A."/>
            <person name="Aguilar-Osorio G."/>
            <person name="Amillis S."/>
            <person name="Uchima C.A."/>
            <person name="Anderluh G."/>
            <person name="Asadollahi M."/>
            <person name="Askin M."/>
            <person name="Barry K."/>
            <person name="Battaglia E."/>
            <person name="Bayram O."/>
            <person name="Benocci T."/>
            <person name="Braus-Stromeyer S.A."/>
            <person name="Caldana C."/>
            <person name="Canovas D."/>
            <person name="Cerqueira G.C."/>
            <person name="Chen F."/>
            <person name="Chen W."/>
            <person name="Choi C."/>
            <person name="Clum A."/>
            <person name="Dos Santos R.A."/>
            <person name="Damasio A.R."/>
            <person name="Diallinas G."/>
            <person name="Emri T."/>
            <person name="Fekete E."/>
            <person name="Flipphi M."/>
            <person name="Freyberg S."/>
            <person name="Gallo A."/>
            <person name="Gournas C."/>
            <person name="Habgood R."/>
            <person name="Hainaut M."/>
            <person name="Harispe M.L."/>
            <person name="Henrissat B."/>
            <person name="Hilden K.S."/>
            <person name="Hope R."/>
            <person name="Hossain A."/>
            <person name="Karabika E."/>
            <person name="Karaffa L."/>
            <person name="Karanyi Z."/>
            <person name="Krasevec N."/>
            <person name="Kuo A."/>
            <person name="Kusch H."/>
            <person name="LaButti K."/>
            <person name="Lagendijk E.L."/>
            <person name="Lapidus A."/>
            <person name="Levasseur A."/>
            <person name="Lindquist E."/>
            <person name="Lipzen A."/>
            <person name="Logrieco A.F."/>
            <person name="MacCabe A."/>
            <person name="Maekelae M.R."/>
            <person name="Malavazi I."/>
            <person name="Melin P."/>
            <person name="Meyer V."/>
            <person name="Mielnichuk N."/>
            <person name="Miskei M."/>
            <person name="Molnar A.P."/>
            <person name="Mule G."/>
            <person name="Ngan C.Y."/>
            <person name="Orejas M."/>
            <person name="Orosz E."/>
            <person name="Ouedraogo J.P."/>
            <person name="Overkamp K.M."/>
            <person name="Park H.-S."/>
            <person name="Perrone G."/>
            <person name="Piumi F."/>
            <person name="Punt P.J."/>
            <person name="Ram A.F."/>
            <person name="Ramon A."/>
            <person name="Rauscher S."/>
            <person name="Record E."/>
            <person name="Riano-Pachon D.M."/>
            <person name="Robert V."/>
            <person name="Roehrig J."/>
            <person name="Ruller R."/>
            <person name="Salamov A."/>
            <person name="Salih N.S."/>
            <person name="Samson R.A."/>
            <person name="Sandor E."/>
            <person name="Sanguinetti M."/>
            <person name="Schuetze T."/>
            <person name="Sepcic K."/>
            <person name="Shelest E."/>
            <person name="Sherlock G."/>
            <person name="Sophianopoulou V."/>
            <person name="Squina F.M."/>
            <person name="Sun H."/>
            <person name="Susca A."/>
            <person name="Todd R.B."/>
            <person name="Tsang A."/>
            <person name="Unkles S.E."/>
            <person name="van de Wiele N."/>
            <person name="van Rossen-Uffink D."/>
            <person name="Oliveira J.V."/>
            <person name="Vesth T.C."/>
            <person name="Visser J."/>
            <person name="Yu J.-H."/>
            <person name="Zhou M."/>
            <person name="Andersen M.R."/>
            <person name="Archer D.B."/>
            <person name="Baker S.E."/>
            <person name="Benoit I."/>
            <person name="Brakhage A.A."/>
            <person name="Braus G.H."/>
            <person name="Fischer R."/>
            <person name="Frisvad J.C."/>
            <person name="Goldman G.H."/>
            <person name="Houbraken J."/>
            <person name="Oakley B."/>
            <person name="Pocsi I."/>
            <person name="Scazzocchio C."/>
            <person name="Seiboth B."/>
            <person name="vanKuyk P.A."/>
            <person name="Wortman J."/>
            <person name="Dyer P.S."/>
            <person name="Grigoriev I.V."/>
        </authorList>
    </citation>
    <scope>NUCLEOTIDE SEQUENCE [LARGE SCALE GENOMIC DNA]</scope>
    <source>
        <strain evidence="3">DTO 134E9</strain>
    </source>
</reference>
<accession>A0A1L9REW3</accession>
<feature type="compositionally biased region" description="Basic and acidic residues" evidence="1">
    <location>
        <begin position="162"/>
        <end position="178"/>
    </location>
</feature>
<evidence type="ECO:0000313" key="3">
    <source>
        <dbReference type="Proteomes" id="UP000184383"/>
    </source>
</evidence>
<evidence type="ECO:0000313" key="2">
    <source>
        <dbReference type="EMBL" id="OJJ33466.1"/>
    </source>
</evidence>
<dbReference type="GeneID" id="63755001"/>
<evidence type="ECO:0000256" key="1">
    <source>
        <dbReference type="SAM" id="MobiDB-lite"/>
    </source>
</evidence>
<dbReference type="RefSeq" id="XP_040687143.1">
    <property type="nucleotide sequence ID" value="XM_040839153.1"/>
</dbReference>
<feature type="compositionally biased region" description="Polar residues" evidence="1">
    <location>
        <begin position="108"/>
        <end position="121"/>
    </location>
</feature>
<gene>
    <name evidence="2" type="ORF">ASPWEDRAFT_70998</name>
</gene>
<dbReference type="VEuPathDB" id="FungiDB:ASPWEDRAFT_70998"/>